<sequence length="143" mass="15585">MVHAAASELRVHVGPVSAFLEEDERTVVKVGDREVLVLAVRGRLFAIGNRCTHLPAQLRRGHVLPESFEINCPVHMGRYSLMTGEATELPCETPLPKYAVEVVDGELYVFVPDTPLDPPRADLQSHAAGSGRPAGLHTNKEAK</sequence>
<evidence type="ECO:0000313" key="10">
    <source>
        <dbReference type="Proteomes" id="UP001139354"/>
    </source>
</evidence>
<dbReference type="GO" id="GO:0046872">
    <property type="term" value="F:metal ion binding"/>
    <property type="evidence" value="ECO:0007669"/>
    <property type="project" value="UniProtKB-KW"/>
</dbReference>
<comment type="caution">
    <text evidence="9">The sequence shown here is derived from an EMBL/GenBank/DDBJ whole genome shotgun (WGS) entry which is preliminary data.</text>
</comment>
<dbReference type="SUPFAM" id="SSF50022">
    <property type="entry name" value="ISP domain"/>
    <property type="match status" value="1"/>
</dbReference>
<evidence type="ECO:0000256" key="5">
    <source>
        <dbReference type="ARBA" id="ARBA00034078"/>
    </source>
</evidence>
<dbReference type="PANTHER" id="PTHR21496:SF0">
    <property type="entry name" value="RIESKE DOMAIN-CONTAINING PROTEIN"/>
    <property type="match status" value="1"/>
</dbReference>
<dbReference type="GO" id="GO:0004497">
    <property type="term" value="F:monooxygenase activity"/>
    <property type="evidence" value="ECO:0007669"/>
    <property type="project" value="UniProtKB-ARBA"/>
</dbReference>
<dbReference type="AlphaFoldDB" id="A0A9X1S4R0"/>
<comment type="cofactor">
    <cofactor evidence="5">
        <name>[2Fe-2S] cluster</name>
        <dbReference type="ChEBI" id="CHEBI:190135"/>
    </cofactor>
</comment>
<dbReference type="PANTHER" id="PTHR21496">
    <property type="entry name" value="FERREDOXIN-RELATED"/>
    <property type="match status" value="1"/>
</dbReference>
<evidence type="ECO:0000256" key="7">
    <source>
        <dbReference type="SAM" id="MobiDB-lite"/>
    </source>
</evidence>
<evidence type="ECO:0000256" key="3">
    <source>
        <dbReference type="ARBA" id="ARBA00023004"/>
    </source>
</evidence>
<name>A0A9X1S4R0_9MICO</name>
<proteinExistence type="inferred from homology"/>
<evidence type="ECO:0000256" key="2">
    <source>
        <dbReference type="ARBA" id="ARBA00022723"/>
    </source>
</evidence>
<evidence type="ECO:0000313" key="9">
    <source>
        <dbReference type="EMBL" id="MCC2033255.1"/>
    </source>
</evidence>
<comment type="similarity">
    <text evidence="6">Belongs to the bacterial ring-hydroxylating dioxygenase ferredoxin component family.</text>
</comment>
<evidence type="ECO:0000256" key="1">
    <source>
        <dbReference type="ARBA" id="ARBA00022714"/>
    </source>
</evidence>
<evidence type="ECO:0000256" key="6">
    <source>
        <dbReference type="ARBA" id="ARBA00038001"/>
    </source>
</evidence>
<evidence type="ECO:0000259" key="8">
    <source>
        <dbReference type="PROSITE" id="PS51296"/>
    </source>
</evidence>
<dbReference type="Proteomes" id="UP001139354">
    <property type="component" value="Unassembled WGS sequence"/>
</dbReference>
<dbReference type="PROSITE" id="PS51296">
    <property type="entry name" value="RIESKE"/>
    <property type="match status" value="1"/>
</dbReference>
<dbReference type="RefSeq" id="WP_229385219.1">
    <property type="nucleotide sequence ID" value="NZ_JAGTTN010000004.1"/>
</dbReference>
<accession>A0A9X1S4R0</accession>
<keyword evidence="3" id="KW-0408">Iron</keyword>
<keyword evidence="10" id="KW-1185">Reference proteome</keyword>
<keyword evidence="4" id="KW-0411">Iron-sulfur</keyword>
<dbReference type="EMBL" id="JAGTTN010000004">
    <property type="protein sequence ID" value="MCC2033255.1"/>
    <property type="molecule type" value="Genomic_DNA"/>
</dbReference>
<protein>
    <submittedName>
        <fullName evidence="9">Rieske 2Fe-2S domain-containing protein</fullName>
    </submittedName>
</protein>
<dbReference type="GO" id="GO:0016705">
    <property type="term" value="F:oxidoreductase activity, acting on paired donors, with incorporation or reduction of molecular oxygen"/>
    <property type="evidence" value="ECO:0007669"/>
    <property type="project" value="UniProtKB-ARBA"/>
</dbReference>
<keyword evidence="1" id="KW-0001">2Fe-2S</keyword>
<dbReference type="GO" id="GO:0051537">
    <property type="term" value="F:2 iron, 2 sulfur cluster binding"/>
    <property type="evidence" value="ECO:0007669"/>
    <property type="project" value="UniProtKB-KW"/>
</dbReference>
<dbReference type="InterPro" id="IPR036922">
    <property type="entry name" value="Rieske_2Fe-2S_sf"/>
</dbReference>
<dbReference type="Gene3D" id="2.102.10.10">
    <property type="entry name" value="Rieske [2Fe-2S] iron-sulphur domain"/>
    <property type="match status" value="1"/>
</dbReference>
<dbReference type="InterPro" id="IPR017941">
    <property type="entry name" value="Rieske_2Fe-2S"/>
</dbReference>
<organism evidence="9 10">
    <name type="scientific">Microbacterium allomyrinae</name>
    <dbReference type="NCBI Taxonomy" id="2830666"/>
    <lineage>
        <taxon>Bacteria</taxon>
        <taxon>Bacillati</taxon>
        <taxon>Actinomycetota</taxon>
        <taxon>Actinomycetes</taxon>
        <taxon>Micrococcales</taxon>
        <taxon>Microbacteriaceae</taxon>
        <taxon>Microbacterium</taxon>
    </lineage>
</organism>
<evidence type="ECO:0000256" key="4">
    <source>
        <dbReference type="ARBA" id="ARBA00023014"/>
    </source>
</evidence>
<reference evidence="9" key="1">
    <citation type="submission" date="2021-04" db="EMBL/GenBank/DDBJ databases">
        <title>Microbacterium tenobrionis sp. nov. and Microbacterium allomyrinae sp. nov., isolated from larvae of Tenobrio molitor and Allomyrina dichotoma, respectively.</title>
        <authorList>
            <person name="Lee S.D."/>
        </authorList>
    </citation>
    <scope>NUCLEOTIDE SEQUENCE</scope>
    <source>
        <strain evidence="9">BWT-G7</strain>
    </source>
</reference>
<gene>
    <name evidence="9" type="ORF">KEC57_13795</name>
</gene>
<feature type="domain" description="Rieske" evidence="8">
    <location>
        <begin position="11"/>
        <end position="109"/>
    </location>
</feature>
<keyword evidence="2" id="KW-0479">Metal-binding</keyword>
<dbReference type="Pfam" id="PF00355">
    <property type="entry name" value="Rieske"/>
    <property type="match status" value="1"/>
</dbReference>
<feature type="region of interest" description="Disordered" evidence="7">
    <location>
        <begin position="119"/>
        <end position="143"/>
    </location>
</feature>